<organism evidence="4 5">
    <name type="scientific">Blastopirellula marina DSM 3645</name>
    <dbReference type="NCBI Taxonomy" id="314230"/>
    <lineage>
        <taxon>Bacteria</taxon>
        <taxon>Pseudomonadati</taxon>
        <taxon>Planctomycetota</taxon>
        <taxon>Planctomycetia</taxon>
        <taxon>Pirellulales</taxon>
        <taxon>Pirellulaceae</taxon>
        <taxon>Blastopirellula</taxon>
    </lineage>
</organism>
<dbReference type="GO" id="GO:0008236">
    <property type="term" value="F:serine-type peptidase activity"/>
    <property type="evidence" value="ECO:0007669"/>
    <property type="project" value="InterPro"/>
</dbReference>
<feature type="signal peptide" evidence="2">
    <location>
        <begin position="1"/>
        <end position="19"/>
    </location>
</feature>
<reference evidence="4 5" key="1">
    <citation type="submission" date="2006-02" db="EMBL/GenBank/DDBJ databases">
        <authorList>
            <person name="Amann R."/>
            <person name="Ferriera S."/>
            <person name="Johnson J."/>
            <person name="Kravitz S."/>
            <person name="Halpern A."/>
            <person name="Remington K."/>
            <person name="Beeson K."/>
            <person name="Tran B."/>
            <person name="Rogers Y.-H."/>
            <person name="Friedman R."/>
            <person name="Venter J.C."/>
        </authorList>
    </citation>
    <scope>NUCLEOTIDE SEQUENCE [LARGE SCALE GENOMIC DNA]</scope>
    <source>
        <strain evidence="4 5">DSM 3645</strain>
    </source>
</reference>
<evidence type="ECO:0000259" key="3">
    <source>
        <dbReference type="Pfam" id="PF00326"/>
    </source>
</evidence>
<dbReference type="SUPFAM" id="SSF53474">
    <property type="entry name" value="alpha/beta-Hydrolases"/>
    <property type="match status" value="1"/>
</dbReference>
<dbReference type="PANTHER" id="PTHR48081">
    <property type="entry name" value="AB HYDROLASE SUPERFAMILY PROTEIN C4A8.06C"/>
    <property type="match status" value="1"/>
</dbReference>
<dbReference type="AlphaFoldDB" id="A3ZMT1"/>
<dbReference type="InterPro" id="IPR029058">
    <property type="entry name" value="AB_hydrolase_fold"/>
</dbReference>
<dbReference type="HOGENOM" id="CLU_749499_0_0_0"/>
<dbReference type="Proteomes" id="UP000004358">
    <property type="component" value="Unassembled WGS sequence"/>
</dbReference>
<dbReference type="Pfam" id="PF00326">
    <property type="entry name" value="Peptidase_S9"/>
    <property type="match status" value="1"/>
</dbReference>
<keyword evidence="2" id="KW-0732">Signal</keyword>
<dbReference type="InterPro" id="IPR050300">
    <property type="entry name" value="GDXG_lipolytic_enzyme"/>
</dbReference>
<evidence type="ECO:0000313" key="4">
    <source>
        <dbReference type="EMBL" id="EAQ82257.1"/>
    </source>
</evidence>
<name>A3ZMT1_9BACT</name>
<feature type="chain" id="PRO_5002663532" evidence="2">
    <location>
        <begin position="20"/>
        <end position="350"/>
    </location>
</feature>
<protein>
    <submittedName>
        <fullName evidence="4">Prolyl oligopeptidase family protein</fullName>
    </submittedName>
</protein>
<dbReference type="EMBL" id="AANZ01000002">
    <property type="protein sequence ID" value="EAQ82257.1"/>
    <property type="molecule type" value="Genomic_DNA"/>
</dbReference>
<keyword evidence="1" id="KW-0378">Hydrolase</keyword>
<dbReference type="RefSeq" id="WP_002650099.1">
    <property type="nucleotide sequence ID" value="NZ_AANZ01000002.1"/>
</dbReference>
<gene>
    <name evidence="4" type="ORF">DSM3645_01045</name>
</gene>
<accession>A3ZMT1</accession>
<dbReference type="InterPro" id="IPR001375">
    <property type="entry name" value="Peptidase_S9_cat"/>
</dbReference>
<dbReference type="GO" id="GO:0006508">
    <property type="term" value="P:proteolysis"/>
    <property type="evidence" value="ECO:0007669"/>
    <property type="project" value="InterPro"/>
</dbReference>
<evidence type="ECO:0000256" key="2">
    <source>
        <dbReference type="SAM" id="SignalP"/>
    </source>
</evidence>
<dbReference type="Gene3D" id="3.40.50.1820">
    <property type="entry name" value="alpha/beta hydrolase"/>
    <property type="match status" value="1"/>
</dbReference>
<proteinExistence type="predicted"/>
<evidence type="ECO:0000256" key="1">
    <source>
        <dbReference type="ARBA" id="ARBA00022801"/>
    </source>
</evidence>
<feature type="domain" description="Peptidase S9 prolyl oligopeptidase catalytic" evidence="3">
    <location>
        <begin position="125"/>
        <end position="263"/>
    </location>
</feature>
<sequence length="350" mass="38619">MCLLLFLASGCGVSIAPNAVMTMPEISEDPTPEELPRSADNLYVEAKFVSSFDGTSQPLRYALPITQKQGARPVLIFLHSWSSDYRLHKQAWLDETLKQDWIFVEPNFRGPNNDPLACGSPAARADILDSVDFAIEKLDADPQRIYLAGASGGGHMAMLMASRHPERFSAVSAWVGISDLRQWYEDHCEKGQPKRYAQMIAKSCGGSPGDSAEVDAEYLERSPIHWITQLGDLPLDIAAGVHDGQTGAVPFQHSVRLFNKLAASRNAELVSEDEMQQLWDHSELDVPQPQDTLVDSDYGRDIKMRRHAGPARLTIFEGGHEGLAQAACGWLEQFERATQPSFVAVRSAAE</sequence>
<evidence type="ECO:0000313" key="5">
    <source>
        <dbReference type="Proteomes" id="UP000004358"/>
    </source>
</evidence>
<dbReference type="STRING" id="314230.DSM3645_01045"/>
<comment type="caution">
    <text evidence="4">The sequence shown here is derived from an EMBL/GenBank/DDBJ whole genome shotgun (WGS) entry which is preliminary data.</text>
</comment>